<dbReference type="Proteomes" id="UP001321861">
    <property type="component" value="Chromosome"/>
</dbReference>
<dbReference type="KEGG" id="xap:XA3_18290"/>
<evidence type="ECO:0008006" key="4">
    <source>
        <dbReference type="Google" id="ProtNLM"/>
    </source>
</evidence>
<keyword evidence="1" id="KW-0963">Cytoplasm</keyword>
<sequence length="79" mass="9297">MIKRTKMIVYTDNLRNLRALRPIAHLQYYSKIFHYAIFYVNESDALRIKERLEKSRKITKVEIAPYLGGFEGISQADSC</sequence>
<organism evidence="2 3">
    <name type="scientific">Xylocopilactobacillus apicola</name>
    <dbReference type="NCBI Taxonomy" id="2932184"/>
    <lineage>
        <taxon>Bacteria</taxon>
        <taxon>Bacillati</taxon>
        <taxon>Bacillota</taxon>
        <taxon>Bacilli</taxon>
        <taxon>Lactobacillales</taxon>
        <taxon>Lactobacillaceae</taxon>
        <taxon>Xylocopilactobacillus</taxon>
    </lineage>
</organism>
<dbReference type="EMBL" id="AP026802">
    <property type="protein sequence ID" value="BDR59388.1"/>
    <property type="molecule type" value="Genomic_DNA"/>
</dbReference>
<dbReference type="AlphaFoldDB" id="A0AAU9DYV6"/>
<evidence type="ECO:0000256" key="1">
    <source>
        <dbReference type="ARBA" id="ARBA00022490"/>
    </source>
</evidence>
<reference evidence="2 3" key="1">
    <citation type="journal article" date="2023" name="Microbiol. Spectr.">
        <title>Symbiosis of Carpenter Bees with Uncharacterized Lactic Acid Bacteria Showing NAD Auxotrophy.</title>
        <authorList>
            <person name="Kawasaki S."/>
            <person name="Ozawa K."/>
            <person name="Mori T."/>
            <person name="Yamamoto A."/>
            <person name="Ito M."/>
            <person name="Ohkuma M."/>
            <person name="Sakamoto M."/>
            <person name="Matsutani M."/>
        </authorList>
    </citation>
    <scope>NUCLEOTIDE SEQUENCE [LARGE SCALE GENOMIC DNA]</scope>
    <source>
        <strain evidence="2 3">XA3</strain>
    </source>
</reference>
<gene>
    <name evidence="2" type="ORF">XA3_18290</name>
</gene>
<name>A0AAU9DYV6_9LACO</name>
<proteinExistence type="predicted"/>
<protein>
    <recommendedName>
        <fullName evidence="4">DUF2129 domain-containing protein</fullName>
    </recommendedName>
</protein>
<dbReference type="InterPro" id="IPR016979">
    <property type="entry name" value="DUF2129"/>
</dbReference>
<dbReference type="RefSeq" id="WP_317635186.1">
    <property type="nucleotide sequence ID" value="NZ_AP026802.1"/>
</dbReference>
<keyword evidence="3" id="KW-1185">Reference proteome</keyword>
<evidence type="ECO:0000313" key="3">
    <source>
        <dbReference type="Proteomes" id="UP001321861"/>
    </source>
</evidence>
<accession>A0AAU9DYV6</accession>
<dbReference type="Pfam" id="PF09902">
    <property type="entry name" value="DUF2129"/>
    <property type="match status" value="1"/>
</dbReference>
<evidence type="ECO:0000313" key="2">
    <source>
        <dbReference type="EMBL" id="BDR59388.1"/>
    </source>
</evidence>